<dbReference type="SUPFAM" id="SSF55816">
    <property type="entry name" value="5'-nucleotidase (syn. UDP-sugar hydrolase), C-terminal domain"/>
    <property type="match status" value="1"/>
</dbReference>
<evidence type="ECO:0000313" key="5">
    <source>
        <dbReference type="EMBL" id="CAJ1953690.1"/>
    </source>
</evidence>
<feature type="domain" description="Calcineurin-like phosphoesterase" evidence="3">
    <location>
        <begin position="40"/>
        <end position="264"/>
    </location>
</feature>
<proteinExistence type="predicted"/>
<dbReference type="GO" id="GO:0009166">
    <property type="term" value="P:nucleotide catabolic process"/>
    <property type="evidence" value="ECO:0007669"/>
    <property type="project" value="InterPro"/>
</dbReference>
<accession>A0AAD2JIB0</accession>
<dbReference type="InterPro" id="IPR053828">
    <property type="entry name" value="Nucleosidase_C"/>
</dbReference>
<feature type="domain" description="Putative 5'-nucleotidase C-terminal" evidence="4">
    <location>
        <begin position="371"/>
        <end position="466"/>
    </location>
</feature>
<dbReference type="AlphaFoldDB" id="A0AAD2JIB0"/>
<dbReference type="SUPFAM" id="SSF56300">
    <property type="entry name" value="Metallo-dependent phosphatases"/>
    <property type="match status" value="1"/>
</dbReference>
<sequence length="608" mass="68077">MSSSFIFSLFLATLVFTNERMIHASSAVSVAPDLPLGEINVLVLTDVHSWLAGHGRQEENLNADYGDVLSFYENLKTYCDENDQDLWFVSNGDFVDGTGLSIPGDPSSLVPVLQKMPLDALTCGNHELYIDDTVDYMVRPGGWADWWGEKYLTGNIQVTANGEIQQLGHLYRYLKGKHSNLLVYGFLYNMEGACESITVEKVDDVVKMSWFKEALTREDESIDAILVLAHMDLKDPLVTVIRKAIREIVGDSMPIQFITGHTHYRGEIELDDWSHSFEAGRYLDTIGFVSLPTKATAMATPPSTTDGPVENGFKHVFIDANKAILAGHLGIKDPKDMNTEHGLELSEFAHRTRQKMGLLDQIGCAPHDFKARAPLDDPKSLWGLYKREVLPKIFFKEESDGIMFVENEAWRYDLFSQSPLVVDDIMAVAPFNDTIVFIGEVAGSAILELNVSLNERKGSLPHYILAGEIDNKDKLYDMYTHDFNVKEVVNALKKTVPDQEYEPKTTETTSTLIWLAFVRENWPCHGELGKDAPPIASPPATLSSYIFQDDDGIATESCPTIMLMMGLLLMTILLYCAFGCTKSTSTEFVLLDPKEDCMEAQFEDRVEK</sequence>
<evidence type="ECO:0000313" key="6">
    <source>
        <dbReference type="Proteomes" id="UP001295423"/>
    </source>
</evidence>
<dbReference type="Proteomes" id="UP001295423">
    <property type="component" value="Unassembled WGS sequence"/>
</dbReference>
<keyword evidence="1" id="KW-0812">Transmembrane</keyword>
<feature type="transmembrane region" description="Helical" evidence="1">
    <location>
        <begin position="561"/>
        <end position="578"/>
    </location>
</feature>
<dbReference type="Pfam" id="PF21953">
    <property type="entry name" value="NadN_nucleosid_C"/>
    <property type="match status" value="1"/>
</dbReference>
<feature type="signal peptide" evidence="2">
    <location>
        <begin position="1"/>
        <end position="17"/>
    </location>
</feature>
<dbReference type="InterPro" id="IPR006179">
    <property type="entry name" value="5_nucleotidase/apyrase"/>
</dbReference>
<keyword evidence="2" id="KW-0732">Signal</keyword>
<dbReference type="GO" id="GO:0005829">
    <property type="term" value="C:cytosol"/>
    <property type="evidence" value="ECO:0007669"/>
    <property type="project" value="TreeGrafter"/>
</dbReference>
<keyword evidence="1" id="KW-1133">Transmembrane helix</keyword>
<dbReference type="Pfam" id="PF00149">
    <property type="entry name" value="Metallophos"/>
    <property type="match status" value="1"/>
</dbReference>
<dbReference type="EMBL" id="CAKOGP040001836">
    <property type="protein sequence ID" value="CAJ1953690.1"/>
    <property type="molecule type" value="Genomic_DNA"/>
</dbReference>
<gene>
    <name evidence="5" type="ORF">CYCCA115_LOCUS14293</name>
</gene>
<keyword evidence="1" id="KW-0472">Membrane</keyword>
<evidence type="ECO:0000259" key="4">
    <source>
        <dbReference type="Pfam" id="PF21953"/>
    </source>
</evidence>
<dbReference type="InterPro" id="IPR029052">
    <property type="entry name" value="Metallo-depent_PP-like"/>
</dbReference>
<dbReference type="PANTHER" id="PTHR11575:SF22">
    <property type="entry name" value="ADL392WP"/>
    <property type="match status" value="1"/>
</dbReference>
<evidence type="ECO:0008006" key="7">
    <source>
        <dbReference type="Google" id="ProtNLM"/>
    </source>
</evidence>
<evidence type="ECO:0000256" key="2">
    <source>
        <dbReference type="SAM" id="SignalP"/>
    </source>
</evidence>
<dbReference type="Gene3D" id="3.90.780.10">
    <property type="entry name" value="5'-Nucleotidase, C-terminal domain"/>
    <property type="match status" value="1"/>
</dbReference>
<dbReference type="PANTHER" id="PTHR11575">
    <property type="entry name" value="5'-NUCLEOTIDASE-RELATED"/>
    <property type="match status" value="1"/>
</dbReference>
<organism evidence="5 6">
    <name type="scientific">Cylindrotheca closterium</name>
    <dbReference type="NCBI Taxonomy" id="2856"/>
    <lineage>
        <taxon>Eukaryota</taxon>
        <taxon>Sar</taxon>
        <taxon>Stramenopiles</taxon>
        <taxon>Ochrophyta</taxon>
        <taxon>Bacillariophyta</taxon>
        <taxon>Bacillariophyceae</taxon>
        <taxon>Bacillariophycidae</taxon>
        <taxon>Bacillariales</taxon>
        <taxon>Bacillariaceae</taxon>
        <taxon>Cylindrotheca</taxon>
    </lineage>
</organism>
<name>A0AAD2JIB0_9STRA</name>
<dbReference type="Gene3D" id="3.60.21.10">
    <property type="match status" value="1"/>
</dbReference>
<evidence type="ECO:0000256" key="1">
    <source>
        <dbReference type="SAM" id="Phobius"/>
    </source>
</evidence>
<comment type="caution">
    <text evidence="5">The sequence shown here is derived from an EMBL/GenBank/DDBJ whole genome shotgun (WGS) entry which is preliminary data.</text>
</comment>
<dbReference type="GO" id="GO:0016787">
    <property type="term" value="F:hydrolase activity"/>
    <property type="evidence" value="ECO:0007669"/>
    <property type="project" value="InterPro"/>
</dbReference>
<feature type="chain" id="PRO_5042085080" description="Calcineurin-like phosphoesterase domain-containing protein" evidence="2">
    <location>
        <begin position="18"/>
        <end position="608"/>
    </location>
</feature>
<reference evidence="5" key="1">
    <citation type="submission" date="2023-08" db="EMBL/GenBank/DDBJ databases">
        <authorList>
            <person name="Audoor S."/>
            <person name="Bilcke G."/>
        </authorList>
    </citation>
    <scope>NUCLEOTIDE SEQUENCE</scope>
</reference>
<keyword evidence="6" id="KW-1185">Reference proteome</keyword>
<protein>
    <recommendedName>
        <fullName evidence="7">Calcineurin-like phosphoesterase domain-containing protein</fullName>
    </recommendedName>
</protein>
<dbReference type="InterPro" id="IPR004843">
    <property type="entry name" value="Calcineurin-like_PHP"/>
</dbReference>
<evidence type="ECO:0000259" key="3">
    <source>
        <dbReference type="Pfam" id="PF00149"/>
    </source>
</evidence>
<dbReference type="InterPro" id="IPR036907">
    <property type="entry name" value="5'-Nucleotdase_C_sf"/>
</dbReference>